<evidence type="ECO:0000256" key="14">
    <source>
        <dbReference type="RuleBase" id="RU004021"/>
    </source>
</evidence>
<dbReference type="EMBL" id="CP035108">
    <property type="protein sequence ID" value="QAR33654.1"/>
    <property type="molecule type" value="Genomic_DNA"/>
</dbReference>
<evidence type="ECO:0000256" key="2">
    <source>
        <dbReference type="ARBA" id="ARBA00011002"/>
    </source>
</evidence>
<sequence>MSKDIKVKDHITLFNDERFSEMFERKRELYENAATKEEVAKTLEWTLGEEYKELNFKREHLVVNPLKSCQPLGALYAAIGFDDTMPYVHGSQGCAAYFRSHFCRHFKEPFPAVSDSMTEDAAVFGGHNNMYVGLDNVYKLYKPSMVAICTSCMAEVIGDDLNNFVKNAKEQGNVPEGSLITHAHTPSFVGSHITGYDNMLSSMLAQVGEKTGEVKDRINVILGFDTYIGNFREIKRILGLFGVDFIILSDPSYNLDSPTDGHYKMFNGGTKIADLKDAPNSKATLLLQKYSTVKTIEFIEKEWGHPVKVVNPFGIKGSDDLMMAIAELTGKEIPAEIENERGRFVDAIGDSYYWVHGKTFSLNADPDYAFGLTRMVMELGGEIKHVLLTNGTKDWEADTKALLASCPQGSEAEVYAHKDMWHFRSLLATDPCDFIIGNSFAKYLMRDTGIPLIRIGFPMFDRQFLHRYPTIGYMGGLNLLNWIVNTILDETDRKTMYTTSYDVIR</sequence>
<comment type="cofactor">
    <cofactor evidence="15">
        <name>[8Fe-7S] cluster</name>
        <dbReference type="ChEBI" id="CHEBI:21143"/>
    </cofactor>
    <text evidence="15">Binds 1 [8Fe-7S] cluster per heterodimer.</text>
</comment>
<evidence type="ECO:0000256" key="13">
    <source>
        <dbReference type="ARBA" id="ARBA00047967"/>
    </source>
</evidence>
<dbReference type="GO" id="GO:0046872">
    <property type="term" value="F:metal ion binding"/>
    <property type="evidence" value="ECO:0007669"/>
    <property type="project" value="UniProtKB-KW"/>
</dbReference>
<evidence type="ECO:0000256" key="6">
    <source>
        <dbReference type="ARBA" id="ARBA00022723"/>
    </source>
</evidence>
<proteinExistence type="inferred from homology"/>
<dbReference type="EC" id="1.18.6.1" evidence="4 15"/>
<comment type="catalytic activity">
    <reaction evidence="13 15">
        <text>N2 + 8 reduced [2Fe-2S]-[ferredoxin] + 16 ATP + 16 H2O = H2 + 8 oxidized [2Fe-2S]-[ferredoxin] + 2 NH4(+) + 16 ADP + 16 phosphate + 6 H(+)</text>
        <dbReference type="Rhea" id="RHEA:21448"/>
        <dbReference type="Rhea" id="RHEA-COMP:10000"/>
        <dbReference type="Rhea" id="RHEA-COMP:10001"/>
        <dbReference type="ChEBI" id="CHEBI:15377"/>
        <dbReference type="ChEBI" id="CHEBI:15378"/>
        <dbReference type="ChEBI" id="CHEBI:17997"/>
        <dbReference type="ChEBI" id="CHEBI:18276"/>
        <dbReference type="ChEBI" id="CHEBI:28938"/>
        <dbReference type="ChEBI" id="CHEBI:30616"/>
        <dbReference type="ChEBI" id="CHEBI:33737"/>
        <dbReference type="ChEBI" id="CHEBI:33738"/>
        <dbReference type="ChEBI" id="CHEBI:43474"/>
        <dbReference type="ChEBI" id="CHEBI:456216"/>
        <dbReference type="EC" id="1.18.6.1"/>
    </reaction>
</comment>
<dbReference type="Gene3D" id="1.20.89.10">
    <property type="entry name" value="Nitrogenase Molybdenum-iron Protein, subunit B, domain 4"/>
    <property type="match status" value="1"/>
</dbReference>
<comment type="function">
    <text evidence="1 15">This molybdenum-iron protein is part of the nitrogenase complex that catalyzes the key enzymatic reactions in nitrogen fixation.</text>
</comment>
<dbReference type="PANTHER" id="PTHR33712">
    <property type="entry name" value="LIGHT-INDEPENDENT PROTOCHLOROPHYLLIDE REDUCTASE SUBUNIT B"/>
    <property type="match status" value="1"/>
</dbReference>
<evidence type="ECO:0000256" key="4">
    <source>
        <dbReference type="ARBA" id="ARBA00012773"/>
    </source>
</evidence>
<evidence type="ECO:0000259" key="16">
    <source>
        <dbReference type="Pfam" id="PF00148"/>
    </source>
</evidence>
<evidence type="ECO:0000256" key="10">
    <source>
        <dbReference type="ARBA" id="ARBA00023004"/>
    </source>
</evidence>
<dbReference type="SUPFAM" id="SSF53807">
    <property type="entry name" value="Helical backbone' metal receptor"/>
    <property type="match status" value="1"/>
</dbReference>
<dbReference type="InterPro" id="IPR000318">
    <property type="entry name" value="Nase_comp1_CS"/>
</dbReference>
<dbReference type="Proteomes" id="UP000287502">
    <property type="component" value="Chromosome"/>
</dbReference>
<keyword evidence="6 15" id="KW-0479">Metal-binding</keyword>
<keyword evidence="11 15" id="KW-0411">Iron-sulfur</keyword>
<reference evidence="18 19" key="1">
    <citation type="submission" date="2019-01" db="EMBL/GenBank/DDBJ databases">
        <title>Geovibrio thiophilus DSM 11263, complete genome.</title>
        <authorList>
            <person name="Spring S."/>
            <person name="Bunk B."/>
            <person name="Sproer C."/>
        </authorList>
    </citation>
    <scope>NUCLEOTIDE SEQUENCE [LARGE SCALE GENOMIC DNA]</scope>
    <source>
        <strain evidence="18 19">DSM 11263</strain>
    </source>
</reference>
<dbReference type="RefSeq" id="WP_128466940.1">
    <property type="nucleotide sequence ID" value="NZ_CP035108.1"/>
</dbReference>
<dbReference type="GO" id="GO:0016612">
    <property type="term" value="C:molybdenum-iron nitrogenase complex"/>
    <property type="evidence" value="ECO:0007669"/>
    <property type="project" value="InterPro"/>
</dbReference>
<dbReference type="InterPro" id="IPR000510">
    <property type="entry name" value="Nase/OxRdtase_comp1"/>
</dbReference>
<evidence type="ECO:0000313" key="19">
    <source>
        <dbReference type="Proteomes" id="UP000287502"/>
    </source>
</evidence>
<dbReference type="Pfam" id="PF11844">
    <property type="entry name" value="DUF3364"/>
    <property type="match status" value="1"/>
</dbReference>
<evidence type="ECO:0000256" key="5">
    <source>
        <dbReference type="ARBA" id="ARBA00014775"/>
    </source>
</evidence>
<keyword evidence="8 15" id="KW-0067">ATP-binding</keyword>
<keyword evidence="10 15" id="KW-0408">Iron</keyword>
<evidence type="ECO:0000256" key="3">
    <source>
        <dbReference type="ARBA" id="ARBA00011462"/>
    </source>
</evidence>
<dbReference type="PROSITE" id="PS00699">
    <property type="entry name" value="NITROGENASE_1_1"/>
    <property type="match status" value="1"/>
</dbReference>
<evidence type="ECO:0000256" key="11">
    <source>
        <dbReference type="ARBA" id="ARBA00023014"/>
    </source>
</evidence>
<evidence type="ECO:0000256" key="1">
    <source>
        <dbReference type="ARBA" id="ARBA00002621"/>
    </source>
</evidence>
<feature type="domain" description="Nitrogenase/oxidoreductase component 1" evidence="16">
    <location>
        <begin position="69"/>
        <end position="487"/>
    </location>
</feature>
<dbReference type="InterPro" id="IPR005976">
    <property type="entry name" value="Nase_Mo-Fe_CF_bsu"/>
</dbReference>
<evidence type="ECO:0000256" key="7">
    <source>
        <dbReference type="ARBA" id="ARBA00022741"/>
    </source>
</evidence>
<accession>A0A410JZR7</accession>
<name>A0A410JZR7_9BACT</name>
<comment type="subunit">
    <text evidence="3 15">Tetramer of two alpha and two beta chains. Forms complex with the iron protein (nitrogenase component 2).</text>
</comment>
<evidence type="ECO:0000256" key="12">
    <source>
        <dbReference type="ARBA" id="ARBA00023231"/>
    </source>
</evidence>
<evidence type="ECO:0000256" key="15">
    <source>
        <dbReference type="RuleBase" id="RU364127"/>
    </source>
</evidence>
<comment type="similarity">
    <text evidence="2 14">Belongs to the NifD/NifK/NifE/NifN family.</text>
</comment>
<protein>
    <recommendedName>
        <fullName evidence="5 15">Nitrogenase molybdenum-iron protein beta chain</fullName>
        <ecNumber evidence="4 15">1.18.6.1</ecNumber>
    </recommendedName>
    <alternativeName>
        <fullName evidence="15">Dinitrogenase</fullName>
    </alternativeName>
</protein>
<dbReference type="KEGG" id="gtl:EP073_09645"/>
<feature type="domain" description="Nitrogenase molybdenum-iron protein beta chain N-terminal" evidence="17">
    <location>
        <begin position="6"/>
        <end position="55"/>
    </location>
</feature>
<dbReference type="AlphaFoldDB" id="A0A410JZR7"/>
<evidence type="ECO:0000256" key="8">
    <source>
        <dbReference type="ARBA" id="ARBA00022840"/>
    </source>
</evidence>
<dbReference type="GO" id="GO:0005524">
    <property type="term" value="F:ATP binding"/>
    <property type="evidence" value="ECO:0007669"/>
    <property type="project" value="UniProtKB-KW"/>
</dbReference>
<dbReference type="OrthoDB" id="9800746at2"/>
<organism evidence="18 19">
    <name type="scientific">Geovibrio thiophilus</name>
    <dbReference type="NCBI Taxonomy" id="139438"/>
    <lineage>
        <taxon>Bacteria</taxon>
        <taxon>Pseudomonadati</taxon>
        <taxon>Deferribacterota</taxon>
        <taxon>Deferribacteres</taxon>
        <taxon>Deferribacterales</taxon>
        <taxon>Geovibrionaceae</taxon>
        <taxon>Geovibrio</taxon>
    </lineage>
</organism>
<evidence type="ECO:0000313" key="18">
    <source>
        <dbReference type="EMBL" id="QAR33654.1"/>
    </source>
</evidence>
<keyword evidence="19" id="KW-1185">Reference proteome</keyword>
<dbReference type="Pfam" id="PF00148">
    <property type="entry name" value="Oxidored_nitro"/>
    <property type="match status" value="1"/>
</dbReference>
<dbReference type="NCBIfam" id="TIGR01286">
    <property type="entry name" value="nifK"/>
    <property type="match status" value="1"/>
</dbReference>
<evidence type="ECO:0000256" key="9">
    <source>
        <dbReference type="ARBA" id="ARBA00023002"/>
    </source>
</evidence>
<dbReference type="PANTHER" id="PTHR33712:SF7">
    <property type="entry name" value="LIGHT-INDEPENDENT PROTOCHLOROPHYLLIDE REDUCTASE SUBUNIT B"/>
    <property type="match status" value="1"/>
</dbReference>
<dbReference type="Gene3D" id="3.40.50.1980">
    <property type="entry name" value="Nitrogenase molybdenum iron protein domain"/>
    <property type="match status" value="3"/>
</dbReference>
<keyword evidence="9 15" id="KW-0560">Oxidoreductase</keyword>
<keyword evidence="12 14" id="KW-0535">Nitrogen fixation</keyword>
<keyword evidence="7 15" id="KW-0547">Nucleotide-binding</keyword>
<evidence type="ECO:0000259" key="17">
    <source>
        <dbReference type="Pfam" id="PF11844"/>
    </source>
</evidence>
<dbReference type="GO" id="GO:0051536">
    <property type="term" value="F:iron-sulfur cluster binding"/>
    <property type="evidence" value="ECO:0007669"/>
    <property type="project" value="UniProtKB-KW"/>
</dbReference>
<gene>
    <name evidence="18" type="primary">nifK</name>
    <name evidence="18" type="ORF">EP073_09645</name>
</gene>
<dbReference type="InterPro" id="IPR050152">
    <property type="entry name" value="ChlB/BchB/BchZ"/>
</dbReference>
<dbReference type="InterPro" id="IPR024564">
    <property type="entry name" value="Nase_Mo-Fe_CF_bsu_N"/>
</dbReference>
<dbReference type="GO" id="GO:0016163">
    <property type="term" value="F:nitrogenase activity"/>
    <property type="evidence" value="ECO:0007669"/>
    <property type="project" value="UniProtKB-EC"/>
</dbReference>